<name>E8R316_ISOPI</name>
<keyword evidence="11" id="KW-1185">Reference proteome</keyword>
<dbReference type="AlphaFoldDB" id="E8R316"/>
<dbReference type="RefSeq" id="WP_013563809.1">
    <property type="nucleotide sequence ID" value="NC_014962.1"/>
</dbReference>
<dbReference type="SFLD" id="SFLDG01135">
    <property type="entry name" value="C1.5.6:_HAD__Beta-PGM__Phospha"/>
    <property type="match status" value="1"/>
</dbReference>
<evidence type="ECO:0000256" key="5">
    <source>
        <dbReference type="ARBA" id="ARBA00022842"/>
    </source>
</evidence>
<sequence>MNFYFRRTYRGPLSAVIFDWAGTTVDHGSRAPVAAFQATFEADGVPITVTQARGPMGMAKKDHIREILKLAEVTAAWRAVKGRDWTETDVETLYARFIPLQNEVLPNHSELIPGVASTIGSLRERGLKLGGTTGYDRTMMDVVEPLAAAQGYAVDPGGSVTISEVPAGRPAPWMVFEAMKRLRAWPVEAVVKVGDTRADIEEGLNAGCWTVGVALTGNETGLSAAELDALDPTQRQTLHAQATDNLARAGAHYVIESVATLEPILDAIATRLRAGERP</sequence>
<dbReference type="GO" id="GO:0008967">
    <property type="term" value="F:phosphoglycolate phosphatase activity"/>
    <property type="evidence" value="ECO:0007669"/>
    <property type="project" value="TreeGrafter"/>
</dbReference>
<dbReference type="GO" id="GO:0050194">
    <property type="term" value="F:phosphonoacetaldehyde hydrolase activity"/>
    <property type="evidence" value="ECO:0007669"/>
    <property type="project" value="UniProtKB-EC"/>
</dbReference>
<dbReference type="InterPro" id="IPR023198">
    <property type="entry name" value="PGP-like_dom2"/>
</dbReference>
<dbReference type="SFLD" id="SFLDG01129">
    <property type="entry name" value="C1.5:_HAD__Beta-PGM__Phosphata"/>
    <property type="match status" value="1"/>
</dbReference>
<dbReference type="HAMAP" id="MF_01375">
    <property type="entry name" value="PhnX"/>
    <property type="match status" value="1"/>
</dbReference>
<dbReference type="GO" id="GO:0006281">
    <property type="term" value="P:DNA repair"/>
    <property type="evidence" value="ECO:0007669"/>
    <property type="project" value="TreeGrafter"/>
</dbReference>
<dbReference type="FunFam" id="1.10.150.240:FF:000006">
    <property type="entry name" value="Phosphonoacetaldehyde hydrolase"/>
    <property type="match status" value="1"/>
</dbReference>
<comment type="cofactor">
    <cofactor evidence="1">
        <name>Mg(2+)</name>
        <dbReference type="ChEBI" id="CHEBI:18420"/>
    </cofactor>
</comment>
<evidence type="ECO:0000256" key="7">
    <source>
        <dbReference type="ARBA" id="ARBA00052005"/>
    </source>
</evidence>
<dbReference type="OrthoDB" id="5504491at2"/>
<dbReference type="InParanoid" id="E8R316"/>
<evidence type="ECO:0000256" key="8">
    <source>
        <dbReference type="ARBA" id="ARBA00056573"/>
    </source>
</evidence>
<proteinExistence type="inferred from homology"/>
<dbReference type="Gene3D" id="3.40.50.1000">
    <property type="entry name" value="HAD superfamily/HAD-like"/>
    <property type="match status" value="1"/>
</dbReference>
<dbReference type="InterPro" id="IPR050155">
    <property type="entry name" value="HAD-like_hydrolase_sf"/>
</dbReference>
<dbReference type="Proteomes" id="UP000008631">
    <property type="component" value="Chromosome"/>
</dbReference>
<organism evidence="10 11">
    <name type="scientific">Isosphaera pallida (strain ATCC 43644 / DSM 9630 / IS1B)</name>
    <dbReference type="NCBI Taxonomy" id="575540"/>
    <lineage>
        <taxon>Bacteria</taxon>
        <taxon>Pseudomonadati</taxon>
        <taxon>Planctomycetota</taxon>
        <taxon>Planctomycetia</taxon>
        <taxon>Isosphaerales</taxon>
        <taxon>Isosphaeraceae</taxon>
        <taxon>Isosphaera</taxon>
    </lineage>
</organism>
<keyword evidence="6" id="KW-0704">Schiff base</keyword>
<dbReference type="STRING" id="575540.Isop_0931"/>
<dbReference type="EC" id="3.11.1.1" evidence="9"/>
<evidence type="ECO:0000256" key="3">
    <source>
        <dbReference type="ARBA" id="ARBA00022723"/>
    </source>
</evidence>
<comment type="function">
    <text evidence="8">Involved in phosphonate degradation.</text>
</comment>
<dbReference type="GO" id="GO:0019700">
    <property type="term" value="P:organic phosphonate catabolic process"/>
    <property type="evidence" value="ECO:0007669"/>
    <property type="project" value="InterPro"/>
</dbReference>
<protein>
    <recommendedName>
        <fullName evidence="9">phosphonoacetaldehyde hydrolase</fullName>
        <ecNumber evidence="9">3.11.1.1</ecNumber>
    </recommendedName>
</protein>
<comment type="catalytic activity">
    <reaction evidence="7">
        <text>phosphonoacetaldehyde + H2O = acetaldehyde + phosphate + H(+)</text>
        <dbReference type="Rhea" id="RHEA:18905"/>
        <dbReference type="ChEBI" id="CHEBI:15343"/>
        <dbReference type="ChEBI" id="CHEBI:15377"/>
        <dbReference type="ChEBI" id="CHEBI:15378"/>
        <dbReference type="ChEBI" id="CHEBI:43474"/>
        <dbReference type="ChEBI" id="CHEBI:58383"/>
        <dbReference type="EC" id="3.11.1.1"/>
    </reaction>
</comment>
<evidence type="ECO:0000256" key="6">
    <source>
        <dbReference type="ARBA" id="ARBA00023270"/>
    </source>
</evidence>
<reference evidence="10 11" key="2">
    <citation type="journal article" date="2011" name="Stand. Genomic Sci.">
        <title>Complete genome sequence of Isosphaera pallida type strain (IS1B).</title>
        <authorList>
            <consortium name="US DOE Joint Genome Institute (JGI-PGF)"/>
            <person name="Goker M."/>
            <person name="Cleland D."/>
            <person name="Saunders E."/>
            <person name="Lapidus A."/>
            <person name="Nolan M."/>
            <person name="Lucas S."/>
            <person name="Hammon N."/>
            <person name="Deshpande S."/>
            <person name="Cheng J.F."/>
            <person name="Tapia R."/>
            <person name="Han C."/>
            <person name="Goodwin L."/>
            <person name="Pitluck S."/>
            <person name="Liolios K."/>
            <person name="Pagani I."/>
            <person name="Ivanova N."/>
            <person name="Mavromatis K."/>
            <person name="Pati A."/>
            <person name="Chen A."/>
            <person name="Palaniappan K."/>
            <person name="Land M."/>
            <person name="Hauser L."/>
            <person name="Chang Y.J."/>
            <person name="Jeffries C.D."/>
            <person name="Detter J.C."/>
            <person name="Beck B."/>
            <person name="Woyke T."/>
            <person name="Bristow J."/>
            <person name="Eisen J.A."/>
            <person name="Markowitz V."/>
            <person name="Hugenholtz P."/>
            <person name="Kyrpides N.C."/>
            <person name="Klenk H.P."/>
        </authorList>
    </citation>
    <scope>NUCLEOTIDE SEQUENCE [LARGE SCALE GENOMIC DNA]</scope>
    <source>
        <strain evidence="11">ATCC 43644 / DSM 9630 / IS1B</strain>
    </source>
</reference>
<dbReference type="InterPro" id="IPR036412">
    <property type="entry name" value="HAD-like_sf"/>
</dbReference>
<evidence type="ECO:0000313" key="11">
    <source>
        <dbReference type="Proteomes" id="UP000008631"/>
    </source>
</evidence>
<dbReference type="eggNOG" id="COG0637">
    <property type="taxonomic scope" value="Bacteria"/>
</dbReference>
<evidence type="ECO:0000313" key="10">
    <source>
        <dbReference type="EMBL" id="ADV61520.1"/>
    </source>
</evidence>
<dbReference type="EMBL" id="CP002353">
    <property type="protein sequence ID" value="ADV61520.1"/>
    <property type="molecule type" value="Genomic_DNA"/>
</dbReference>
<reference key="1">
    <citation type="submission" date="2010-11" db="EMBL/GenBank/DDBJ databases">
        <title>The complete sequence of chromosome of Isophaera pallida ATCC 43644.</title>
        <authorList>
            <consortium name="US DOE Joint Genome Institute (JGI-PGF)"/>
            <person name="Lucas S."/>
            <person name="Copeland A."/>
            <person name="Lapidus A."/>
            <person name="Bruce D."/>
            <person name="Goodwin L."/>
            <person name="Pitluck S."/>
            <person name="Kyrpides N."/>
            <person name="Mavromatis K."/>
            <person name="Pagani I."/>
            <person name="Ivanova N."/>
            <person name="Saunders E."/>
            <person name="Brettin T."/>
            <person name="Detter J.C."/>
            <person name="Han C."/>
            <person name="Tapia R."/>
            <person name="Land M."/>
            <person name="Hauser L."/>
            <person name="Markowitz V."/>
            <person name="Cheng J.-F."/>
            <person name="Hugenholtz P."/>
            <person name="Woyke T."/>
            <person name="Wu D."/>
            <person name="Eisen J.A."/>
        </authorList>
    </citation>
    <scope>NUCLEOTIDE SEQUENCE</scope>
    <source>
        <strain>ATCC 43644</strain>
    </source>
</reference>
<evidence type="ECO:0000256" key="2">
    <source>
        <dbReference type="ARBA" id="ARBA00011738"/>
    </source>
</evidence>
<dbReference type="InterPro" id="IPR023214">
    <property type="entry name" value="HAD_sf"/>
</dbReference>
<evidence type="ECO:0000256" key="1">
    <source>
        <dbReference type="ARBA" id="ARBA00001946"/>
    </source>
</evidence>
<accession>E8R316</accession>
<comment type="subunit">
    <text evidence="2">Homodimer.</text>
</comment>
<dbReference type="PANTHER" id="PTHR43434:SF19">
    <property type="entry name" value="PHOSPHONOACETALDEHYDE HYDROLASE"/>
    <property type="match status" value="1"/>
</dbReference>
<dbReference type="SUPFAM" id="SSF56784">
    <property type="entry name" value="HAD-like"/>
    <property type="match status" value="1"/>
</dbReference>
<dbReference type="Pfam" id="PF00702">
    <property type="entry name" value="Hydrolase"/>
    <property type="match status" value="1"/>
</dbReference>
<gene>
    <name evidence="10" type="ordered locus">Isop_0931</name>
</gene>
<dbReference type="HOGENOM" id="CLU_045011_12_0_0"/>
<dbReference type="InterPro" id="IPR006323">
    <property type="entry name" value="Phosphonoacetald_hydro"/>
</dbReference>
<keyword evidence="5" id="KW-0460">Magnesium</keyword>
<keyword evidence="3" id="KW-0479">Metal-binding</keyword>
<dbReference type="PANTHER" id="PTHR43434">
    <property type="entry name" value="PHOSPHOGLYCOLATE PHOSPHATASE"/>
    <property type="match status" value="1"/>
</dbReference>
<evidence type="ECO:0000256" key="9">
    <source>
        <dbReference type="ARBA" id="ARBA00066472"/>
    </source>
</evidence>
<keyword evidence="4 10" id="KW-0378">Hydrolase</keyword>
<dbReference type="NCBIfam" id="TIGR01422">
    <property type="entry name" value="phosphonatase"/>
    <property type="match status" value="1"/>
</dbReference>
<dbReference type="SFLD" id="SFLDS00003">
    <property type="entry name" value="Haloacid_Dehalogenase"/>
    <property type="match status" value="1"/>
</dbReference>
<dbReference type="KEGG" id="ipa:Isop_0931"/>
<evidence type="ECO:0000256" key="4">
    <source>
        <dbReference type="ARBA" id="ARBA00022801"/>
    </source>
</evidence>
<dbReference type="GO" id="GO:0005829">
    <property type="term" value="C:cytosol"/>
    <property type="evidence" value="ECO:0007669"/>
    <property type="project" value="TreeGrafter"/>
</dbReference>
<dbReference type="Gene3D" id="1.10.150.240">
    <property type="entry name" value="Putative phosphatase, domain 2"/>
    <property type="match status" value="1"/>
</dbReference>
<dbReference type="GO" id="GO:0046872">
    <property type="term" value="F:metal ion binding"/>
    <property type="evidence" value="ECO:0007669"/>
    <property type="project" value="UniProtKB-KW"/>
</dbReference>